<protein>
    <recommendedName>
        <fullName evidence="5">VAN3-binding protein</fullName>
    </recommendedName>
</protein>
<dbReference type="GO" id="GO:0010305">
    <property type="term" value="P:leaf vascular tissue pattern formation"/>
    <property type="evidence" value="ECO:0007669"/>
    <property type="project" value="TreeGrafter"/>
</dbReference>
<dbReference type="InterPro" id="IPR008546">
    <property type="entry name" value="VAN3-bd-like_auxin_canal"/>
</dbReference>
<dbReference type="EMBL" id="WHWC01000010">
    <property type="protein sequence ID" value="KAG8374712.1"/>
    <property type="molecule type" value="Genomic_DNA"/>
</dbReference>
<name>A0AAV6X244_9LAMI</name>
<proteinExistence type="predicted"/>
<evidence type="ECO:0000313" key="4">
    <source>
        <dbReference type="Proteomes" id="UP000826271"/>
    </source>
</evidence>
<organism evidence="3 4">
    <name type="scientific">Buddleja alternifolia</name>
    <dbReference type="NCBI Taxonomy" id="168488"/>
    <lineage>
        <taxon>Eukaryota</taxon>
        <taxon>Viridiplantae</taxon>
        <taxon>Streptophyta</taxon>
        <taxon>Embryophyta</taxon>
        <taxon>Tracheophyta</taxon>
        <taxon>Spermatophyta</taxon>
        <taxon>Magnoliopsida</taxon>
        <taxon>eudicotyledons</taxon>
        <taxon>Gunneridae</taxon>
        <taxon>Pentapetalae</taxon>
        <taxon>asterids</taxon>
        <taxon>lamiids</taxon>
        <taxon>Lamiales</taxon>
        <taxon>Scrophulariaceae</taxon>
        <taxon>Buddlejeae</taxon>
        <taxon>Buddleja</taxon>
    </lineage>
</organism>
<dbReference type="AlphaFoldDB" id="A0AAV6X244"/>
<accession>A0AAV6X244</accession>
<dbReference type="PANTHER" id="PTHR31351:SF24">
    <property type="entry name" value="VAN3-BINDING PROTEIN-LIKE"/>
    <property type="match status" value="1"/>
</dbReference>
<comment type="caution">
    <text evidence="3">The sequence shown here is derived from an EMBL/GenBank/DDBJ whole genome shotgun (WGS) entry which is preliminary data.</text>
</comment>
<dbReference type="Pfam" id="PF05703">
    <property type="entry name" value="Auxin_canalis"/>
    <property type="match status" value="2"/>
</dbReference>
<evidence type="ECO:0000259" key="2">
    <source>
        <dbReference type="Pfam" id="PF08458"/>
    </source>
</evidence>
<dbReference type="InterPro" id="IPR013666">
    <property type="entry name" value="PH_pln"/>
</dbReference>
<dbReference type="Proteomes" id="UP000826271">
    <property type="component" value="Unassembled WGS sequence"/>
</dbReference>
<feature type="domain" description="Pleckstrin-like plant" evidence="2">
    <location>
        <begin position="280"/>
        <end position="359"/>
    </location>
</feature>
<sequence>MGSKKSVSYWLMKHADDEDDNIDAILPKTPNEPMEFLSRSWSLSANEISKALSTKHMQPTTTTTILHNNLTLIPPQKPLPQQLLIEKPVVNGRIRGGGAIGRLFHQDKNKSSSRVVKKKDKARIENAHMHAVVSVAGLSAALAAATAATDKCSSKMSMAVASATQLLASYCTELAESAGADSDRITSVVTSAIAIRTPSDLLTLTAAAATALRGEAALKSRLPKEARRSAAAISPYEKGITVNSHSPSPNFHCQIDEEDFPCVGDLLQLTRKGNSSTFKLSVTLMLKSKHVGGAFSKKNKCIVYEVIDETGGWPFKKERENMEVYFGLKTGQGLLEFKCKNKVHKQKWVLGIQNLLQRSKSHVEEAEELHSLRMLNLNKSI</sequence>
<evidence type="ECO:0000259" key="1">
    <source>
        <dbReference type="Pfam" id="PF05703"/>
    </source>
</evidence>
<gene>
    <name evidence="3" type="ORF">BUALT_Bualt10G0024500</name>
</gene>
<dbReference type="Pfam" id="PF08458">
    <property type="entry name" value="PH_2"/>
    <property type="match status" value="1"/>
</dbReference>
<feature type="domain" description="VAN3-binding protein-like auxin canalisation" evidence="1">
    <location>
        <begin position="27"/>
        <end position="59"/>
    </location>
</feature>
<feature type="domain" description="VAN3-binding protein-like auxin canalisation" evidence="1">
    <location>
        <begin position="93"/>
        <end position="239"/>
    </location>
</feature>
<reference evidence="3" key="1">
    <citation type="submission" date="2019-10" db="EMBL/GenBank/DDBJ databases">
        <authorList>
            <person name="Zhang R."/>
            <person name="Pan Y."/>
            <person name="Wang J."/>
            <person name="Ma R."/>
            <person name="Yu S."/>
        </authorList>
    </citation>
    <scope>NUCLEOTIDE SEQUENCE</scope>
    <source>
        <strain evidence="3">LA-IB0</strain>
        <tissue evidence="3">Leaf</tissue>
    </source>
</reference>
<dbReference type="InterPro" id="IPR040269">
    <property type="entry name" value="VAB"/>
</dbReference>
<dbReference type="GO" id="GO:0009734">
    <property type="term" value="P:auxin-activated signaling pathway"/>
    <property type="evidence" value="ECO:0007669"/>
    <property type="project" value="TreeGrafter"/>
</dbReference>
<keyword evidence="4" id="KW-1185">Reference proteome</keyword>
<evidence type="ECO:0000313" key="3">
    <source>
        <dbReference type="EMBL" id="KAG8374712.1"/>
    </source>
</evidence>
<evidence type="ECO:0008006" key="5">
    <source>
        <dbReference type="Google" id="ProtNLM"/>
    </source>
</evidence>
<dbReference type="GO" id="GO:0010087">
    <property type="term" value="P:phloem or xylem histogenesis"/>
    <property type="evidence" value="ECO:0007669"/>
    <property type="project" value="TreeGrafter"/>
</dbReference>
<dbReference type="PANTHER" id="PTHR31351">
    <property type="entry name" value="EXPRESSED PROTEIN"/>
    <property type="match status" value="1"/>
</dbReference>